<evidence type="ECO:0000256" key="6">
    <source>
        <dbReference type="ARBA" id="ARBA00023136"/>
    </source>
</evidence>
<dbReference type="Pfam" id="PF05977">
    <property type="entry name" value="MFS_3"/>
    <property type="match status" value="1"/>
</dbReference>
<reference evidence="10" key="1">
    <citation type="journal article" date="2019" name="Int. J. Syst. Evol. Microbiol.">
        <title>The Global Catalogue of Microorganisms (GCM) 10K type strain sequencing project: providing services to taxonomists for standard genome sequencing and annotation.</title>
        <authorList>
            <consortium name="The Broad Institute Genomics Platform"/>
            <consortium name="The Broad Institute Genome Sequencing Center for Infectious Disease"/>
            <person name="Wu L."/>
            <person name="Ma J."/>
        </authorList>
    </citation>
    <scope>NUCLEOTIDE SEQUENCE [LARGE SCALE GENOMIC DNA]</scope>
    <source>
        <strain evidence="10">CGMCC 1.15103</strain>
    </source>
</reference>
<evidence type="ECO:0000256" key="1">
    <source>
        <dbReference type="ARBA" id="ARBA00004651"/>
    </source>
</evidence>
<evidence type="ECO:0000313" key="9">
    <source>
        <dbReference type="EMBL" id="GGC38582.1"/>
    </source>
</evidence>
<dbReference type="InterPro" id="IPR010290">
    <property type="entry name" value="TM_effector"/>
</dbReference>
<feature type="transmembrane region" description="Helical" evidence="7">
    <location>
        <begin position="369"/>
        <end position="392"/>
    </location>
</feature>
<dbReference type="SUPFAM" id="SSF103473">
    <property type="entry name" value="MFS general substrate transporter"/>
    <property type="match status" value="1"/>
</dbReference>
<evidence type="ECO:0000256" key="5">
    <source>
        <dbReference type="ARBA" id="ARBA00022989"/>
    </source>
</evidence>
<dbReference type="PROSITE" id="PS50850">
    <property type="entry name" value="MFS"/>
    <property type="match status" value="1"/>
</dbReference>
<feature type="transmembrane region" description="Helical" evidence="7">
    <location>
        <begin position="309"/>
        <end position="329"/>
    </location>
</feature>
<keyword evidence="10" id="KW-1185">Reference proteome</keyword>
<evidence type="ECO:0000259" key="8">
    <source>
        <dbReference type="PROSITE" id="PS50850"/>
    </source>
</evidence>
<evidence type="ECO:0000256" key="2">
    <source>
        <dbReference type="ARBA" id="ARBA00022448"/>
    </source>
</evidence>
<evidence type="ECO:0000256" key="4">
    <source>
        <dbReference type="ARBA" id="ARBA00022692"/>
    </source>
</evidence>
<accession>A0ABQ1MCU0</accession>
<dbReference type="CDD" id="cd06173">
    <property type="entry name" value="MFS_MefA_like"/>
    <property type="match status" value="1"/>
</dbReference>
<feature type="transmembrane region" description="Helical" evidence="7">
    <location>
        <begin position="249"/>
        <end position="268"/>
    </location>
</feature>
<proteinExistence type="predicted"/>
<feature type="transmembrane region" description="Helical" evidence="7">
    <location>
        <begin position="280"/>
        <end position="302"/>
    </location>
</feature>
<dbReference type="Proteomes" id="UP000602004">
    <property type="component" value="Unassembled WGS sequence"/>
</dbReference>
<dbReference type="EMBL" id="BMHL01000004">
    <property type="protein sequence ID" value="GGC38582.1"/>
    <property type="molecule type" value="Genomic_DNA"/>
</dbReference>
<feature type="transmembrane region" description="Helical" evidence="7">
    <location>
        <begin position="398"/>
        <end position="420"/>
    </location>
</feature>
<comment type="caution">
    <text evidence="9">The sequence shown here is derived from an EMBL/GenBank/DDBJ whole genome shotgun (WGS) entry which is preliminary data.</text>
</comment>
<evidence type="ECO:0000256" key="7">
    <source>
        <dbReference type="SAM" id="Phobius"/>
    </source>
</evidence>
<dbReference type="PANTHER" id="PTHR23513">
    <property type="entry name" value="INTEGRAL MEMBRANE EFFLUX PROTEIN-RELATED"/>
    <property type="match status" value="1"/>
</dbReference>
<dbReference type="InterPro" id="IPR036259">
    <property type="entry name" value="MFS_trans_sf"/>
</dbReference>
<keyword evidence="3" id="KW-1003">Cell membrane</keyword>
<dbReference type="PANTHER" id="PTHR23513:SF11">
    <property type="entry name" value="STAPHYLOFERRIN A TRANSPORTER"/>
    <property type="match status" value="1"/>
</dbReference>
<dbReference type="Gene3D" id="1.20.1250.20">
    <property type="entry name" value="MFS general substrate transporter like domains"/>
    <property type="match status" value="1"/>
</dbReference>
<dbReference type="InterPro" id="IPR020846">
    <property type="entry name" value="MFS_dom"/>
</dbReference>
<keyword evidence="5 7" id="KW-1133">Transmembrane helix</keyword>
<feature type="transmembrane region" description="Helical" evidence="7">
    <location>
        <begin position="111"/>
        <end position="131"/>
    </location>
</feature>
<gene>
    <name evidence="9" type="ORF">GCM10011400_26500</name>
</gene>
<organism evidence="9 10">
    <name type="scientific">Paraburkholderia caffeinilytica</name>
    <dbReference type="NCBI Taxonomy" id="1761016"/>
    <lineage>
        <taxon>Bacteria</taxon>
        <taxon>Pseudomonadati</taxon>
        <taxon>Pseudomonadota</taxon>
        <taxon>Betaproteobacteria</taxon>
        <taxon>Burkholderiales</taxon>
        <taxon>Burkholderiaceae</taxon>
        <taxon>Paraburkholderia</taxon>
    </lineage>
</organism>
<keyword evidence="6 7" id="KW-0472">Membrane</keyword>
<evidence type="ECO:0000256" key="3">
    <source>
        <dbReference type="ARBA" id="ARBA00022475"/>
    </source>
</evidence>
<sequence length="470" mass="50134">MINRAHDHAFEPLHGAHRPHGEIPVSGTFRSLRTFNYRVWASGAIVSNIGTWMQRTAQDWLVLTELTHHNATSVGIVMSLQFGPQMLLLPLTGYAADHFDRRKLLFATQGAMGTLALCLGILTVTGLVQLWQVYVFAGLLGCVTAFDSPARQTFVSDLVGEADLPNAVALNSTSFNAARMIGPAVAGLLIASVGTGWVFVINGLSFVAVLASLRMLRISELNLKPRATRTRGSFVEGFKYVWTRPDLKTALLMMFLIGTFGLNFPIFISTMSVTAFHAGASQYGVLSSIMAIGSVTGALLSARRARPRMALLLGAAAIFGVGCTVAALMPNYVLFGLALVVIGVATQTFNTSTNSLVQISTEPAMRGRVIAILLAIALGGTPLGAPVVGWVADRFGPRWALGVGAASGFAAAIVGLIYLVKYRQLRVYVEAGRLRYSIDDPRQAPPYVSPVTAVHNAVLSEAEEDTSAGV</sequence>
<comment type="subcellular location">
    <subcellularLocation>
        <location evidence="1">Cell membrane</location>
        <topology evidence="1">Multi-pass membrane protein</topology>
    </subcellularLocation>
</comment>
<evidence type="ECO:0000313" key="10">
    <source>
        <dbReference type="Proteomes" id="UP000602004"/>
    </source>
</evidence>
<feature type="transmembrane region" description="Helical" evidence="7">
    <location>
        <begin position="180"/>
        <end position="213"/>
    </location>
</feature>
<feature type="domain" description="Major facilitator superfamily (MFS) profile" evidence="8">
    <location>
        <begin position="1"/>
        <end position="423"/>
    </location>
</feature>
<keyword evidence="4 7" id="KW-0812">Transmembrane</keyword>
<protein>
    <recommendedName>
        <fullName evidence="8">Major facilitator superfamily (MFS) profile domain-containing protein</fullName>
    </recommendedName>
</protein>
<name>A0ABQ1MCU0_9BURK</name>
<keyword evidence="2" id="KW-0813">Transport</keyword>
<feature type="transmembrane region" description="Helical" evidence="7">
    <location>
        <begin position="335"/>
        <end position="357"/>
    </location>
</feature>